<dbReference type="Proteomes" id="UP000013827">
    <property type="component" value="Unassembled WGS sequence"/>
</dbReference>
<evidence type="ECO:0000256" key="5">
    <source>
        <dbReference type="SAM" id="MobiDB-lite"/>
    </source>
</evidence>
<comment type="catalytic activity">
    <reaction evidence="1">
        <text>(4aS,6R)-4a-hydroxy-L-erythro-5,6,7,8-tetrahydrobiopterin = (6R)-L-erythro-6,7-dihydrobiopterin + H2O</text>
        <dbReference type="Rhea" id="RHEA:11920"/>
        <dbReference type="ChEBI" id="CHEBI:15377"/>
        <dbReference type="ChEBI" id="CHEBI:15642"/>
        <dbReference type="ChEBI" id="CHEBI:43120"/>
        <dbReference type="EC" id="4.2.1.96"/>
    </reaction>
</comment>
<proteinExistence type="inferred from homology"/>
<dbReference type="EnsemblProtists" id="EOD34477">
    <property type="protein sequence ID" value="EOD34477"/>
    <property type="gene ID" value="EMIHUDRAFT_228669"/>
</dbReference>
<dbReference type="Gene3D" id="3.30.1360.20">
    <property type="entry name" value="Transcriptional coactivator/pterin dehydratase"/>
    <property type="match status" value="1"/>
</dbReference>
<dbReference type="KEGG" id="ehx:EMIHUDRAFT_228669"/>
<evidence type="ECO:0000256" key="2">
    <source>
        <dbReference type="ARBA" id="ARBA00006472"/>
    </source>
</evidence>
<comment type="similarity">
    <text evidence="2">Belongs to the pterin-4-alpha-carbinolamine dehydratase family.</text>
</comment>
<dbReference type="Pfam" id="PF01329">
    <property type="entry name" value="Pterin_4a"/>
    <property type="match status" value="1"/>
</dbReference>
<organism evidence="6 7">
    <name type="scientific">Emiliania huxleyi (strain CCMP1516)</name>
    <dbReference type="NCBI Taxonomy" id="280463"/>
    <lineage>
        <taxon>Eukaryota</taxon>
        <taxon>Haptista</taxon>
        <taxon>Haptophyta</taxon>
        <taxon>Prymnesiophyceae</taxon>
        <taxon>Isochrysidales</taxon>
        <taxon>Noelaerhabdaceae</taxon>
        <taxon>Emiliania</taxon>
    </lineage>
</organism>
<dbReference type="InterPro" id="IPR036428">
    <property type="entry name" value="PCD_sf"/>
</dbReference>
<keyword evidence="4" id="KW-0456">Lyase</keyword>
<protein>
    <recommendedName>
        <fullName evidence="3">4a-hydroxytetrahydrobiopterin dehydratase</fullName>
        <ecNumber evidence="3">4.2.1.96</ecNumber>
    </recommendedName>
</protein>
<dbReference type="AlphaFoldDB" id="A0A0D3KFE2"/>
<sequence>MLARPTRPCCRAAPYAAALLCTSAGRRPPRGRHDPTARRPTSVCDPYENNGKPLSQEQCAKLLPSVSDSWALVDDGTALMREIEVADFVQGSRLVSTLAAVAFNNNHYPVLTLERRLSERRRWQELVVVRCQTTVLGGLSYQDFTLAMLMDVELGRDREW</sequence>
<keyword evidence="7" id="KW-1185">Reference proteome</keyword>
<dbReference type="eggNOG" id="ENOG502T0U0">
    <property type="taxonomic scope" value="Eukaryota"/>
</dbReference>
<dbReference type="SUPFAM" id="SSF55248">
    <property type="entry name" value="PCD-like"/>
    <property type="match status" value="1"/>
</dbReference>
<dbReference type="HOGENOM" id="CLU_1889686_0_0_1"/>
<evidence type="ECO:0000256" key="4">
    <source>
        <dbReference type="ARBA" id="ARBA00023239"/>
    </source>
</evidence>
<evidence type="ECO:0000256" key="1">
    <source>
        <dbReference type="ARBA" id="ARBA00001554"/>
    </source>
</evidence>
<dbReference type="InterPro" id="IPR001533">
    <property type="entry name" value="Pterin_deHydtase"/>
</dbReference>
<reference evidence="7" key="1">
    <citation type="journal article" date="2013" name="Nature">
        <title>Pan genome of the phytoplankton Emiliania underpins its global distribution.</title>
        <authorList>
            <person name="Read B.A."/>
            <person name="Kegel J."/>
            <person name="Klute M.J."/>
            <person name="Kuo A."/>
            <person name="Lefebvre S.C."/>
            <person name="Maumus F."/>
            <person name="Mayer C."/>
            <person name="Miller J."/>
            <person name="Monier A."/>
            <person name="Salamov A."/>
            <person name="Young J."/>
            <person name="Aguilar M."/>
            <person name="Claverie J.M."/>
            <person name="Frickenhaus S."/>
            <person name="Gonzalez K."/>
            <person name="Herman E.K."/>
            <person name="Lin Y.C."/>
            <person name="Napier J."/>
            <person name="Ogata H."/>
            <person name="Sarno A.F."/>
            <person name="Shmutz J."/>
            <person name="Schroeder D."/>
            <person name="de Vargas C."/>
            <person name="Verret F."/>
            <person name="von Dassow P."/>
            <person name="Valentin K."/>
            <person name="Van de Peer Y."/>
            <person name="Wheeler G."/>
            <person name="Dacks J.B."/>
            <person name="Delwiche C.F."/>
            <person name="Dyhrman S.T."/>
            <person name="Glockner G."/>
            <person name="John U."/>
            <person name="Richards T."/>
            <person name="Worden A.Z."/>
            <person name="Zhang X."/>
            <person name="Grigoriev I.V."/>
            <person name="Allen A.E."/>
            <person name="Bidle K."/>
            <person name="Borodovsky M."/>
            <person name="Bowler C."/>
            <person name="Brownlee C."/>
            <person name="Cock J.M."/>
            <person name="Elias M."/>
            <person name="Gladyshev V.N."/>
            <person name="Groth M."/>
            <person name="Guda C."/>
            <person name="Hadaegh A."/>
            <person name="Iglesias-Rodriguez M.D."/>
            <person name="Jenkins J."/>
            <person name="Jones B.M."/>
            <person name="Lawson T."/>
            <person name="Leese F."/>
            <person name="Lindquist E."/>
            <person name="Lobanov A."/>
            <person name="Lomsadze A."/>
            <person name="Malik S.B."/>
            <person name="Marsh M.E."/>
            <person name="Mackinder L."/>
            <person name="Mock T."/>
            <person name="Mueller-Roeber B."/>
            <person name="Pagarete A."/>
            <person name="Parker M."/>
            <person name="Probert I."/>
            <person name="Quesneville H."/>
            <person name="Raines C."/>
            <person name="Rensing S.A."/>
            <person name="Riano-Pachon D.M."/>
            <person name="Richier S."/>
            <person name="Rokitta S."/>
            <person name="Shiraiwa Y."/>
            <person name="Soanes D.M."/>
            <person name="van der Giezen M."/>
            <person name="Wahlund T.M."/>
            <person name="Williams B."/>
            <person name="Wilson W."/>
            <person name="Wolfe G."/>
            <person name="Wurch L.L."/>
        </authorList>
    </citation>
    <scope>NUCLEOTIDE SEQUENCE</scope>
</reference>
<feature type="region of interest" description="Disordered" evidence="5">
    <location>
        <begin position="26"/>
        <end position="50"/>
    </location>
</feature>
<dbReference type="GO" id="GO:0008124">
    <property type="term" value="F:4-alpha-hydroxytetrahydrobiopterin dehydratase activity"/>
    <property type="evidence" value="ECO:0007669"/>
    <property type="project" value="UniProtKB-EC"/>
</dbReference>
<name>A0A0D3KFE2_EMIH1</name>
<dbReference type="EC" id="4.2.1.96" evidence="3"/>
<dbReference type="RefSeq" id="XP_005786906.1">
    <property type="nucleotide sequence ID" value="XM_005786849.1"/>
</dbReference>
<dbReference type="PaxDb" id="2903-EOD34477"/>
<dbReference type="GO" id="GO:0006729">
    <property type="term" value="P:tetrahydrobiopterin biosynthetic process"/>
    <property type="evidence" value="ECO:0007669"/>
    <property type="project" value="InterPro"/>
</dbReference>
<dbReference type="GeneID" id="17279747"/>
<evidence type="ECO:0000256" key="3">
    <source>
        <dbReference type="ARBA" id="ARBA00013252"/>
    </source>
</evidence>
<evidence type="ECO:0000313" key="6">
    <source>
        <dbReference type="EnsemblProtists" id="EOD34477"/>
    </source>
</evidence>
<evidence type="ECO:0000313" key="7">
    <source>
        <dbReference type="Proteomes" id="UP000013827"/>
    </source>
</evidence>
<accession>A0A0D3KFE2</accession>
<reference evidence="6" key="2">
    <citation type="submission" date="2024-10" db="UniProtKB">
        <authorList>
            <consortium name="EnsemblProtists"/>
        </authorList>
    </citation>
    <scope>IDENTIFICATION</scope>
</reference>